<reference evidence="1 2" key="1">
    <citation type="submission" date="2018-06" db="EMBL/GenBank/DDBJ databases">
        <title>Genomic Encyclopedia of Archaeal and Bacterial Type Strains, Phase II (KMG-II): from individual species to whole genera.</title>
        <authorList>
            <person name="Goeker M."/>
        </authorList>
    </citation>
    <scope>NUCLEOTIDE SEQUENCE [LARGE SCALE GENOMIC DNA]</scope>
    <source>
        <strain evidence="1 2">DSM 23446</strain>
    </source>
</reference>
<dbReference type="EMBL" id="QLLK01000010">
    <property type="protein sequence ID" value="RAI86757.1"/>
    <property type="molecule type" value="Genomic_DNA"/>
</dbReference>
<keyword evidence="2" id="KW-1185">Reference proteome</keyword>
<comment type="caution">
    <text evidence="1">The sequence shown here is derived from an EMBL/GenBank/DDBJ whole genome shotgun (WGS) entry which is preliminary data.</text>
</comment>
<sequence>MEENQAPETEKDLSNNEVIKSLKKTNWKSYFKEFFMLFLAVFCGFLAENYRESLSAQKIEKEYIVSLVEDLKTDTTNLSGYISFRKEKSVLMDSLAGMILSEERSLLGNQIYFLARQVFNDQPFFYSNGTIQQLKNAGNLRLLRKRNVVNELLKYEKKVKVLEEWDENDNRTKSTFREMGGRVFHSSDLNATMDSNMKFVMPTTNPQLITDDFGIINEIAFQIHYLSKMTKGNSLRAESLKSDAVRLLELIHSEYKLD</sequence>
<dbReference type="OrthoDB" id="1454369at2"/>
<proteinExistence type="predicted"/>
<evidence type="ECO:0000313" key="2">
    <source>
        <dbReference type="Proteomes" id="UP000249610"/>
    </source>
</evidence>
<accession>A0A327P5T9</accession>
<gene>
    <name evidence="1" type="ORF">LV83_03314</name>
</gene>
<dbReference type="Proteomes" id="UP000249610">
    <property type="component" value="Unassembled WGS sequence"/>
</dbReference>
<name>A0A327P5T9_9BACT</name>
<evidence type="ECO:0000313" key="1">
    <source>
        <dbReference type="EMBL" id="RAI86757.1"/>
    </source>
</evidence>
<dbReference type="RefSeq" id="WP_111612642.1">
    <property type="nucleotide sequence ID" value="NZ_QLLK01000010.1"/>
</dbReference>
<protein>
    <submittedName>
        <fullName evidence="1">Uncharacterized protein</fullName>
    </submittedName>
</protein>
<organism evidence="1 2">
    <name type="scientific">Algoriphagus yeomjeoni</name>
    <dbReference type="NCBI Taxonomy" id="291403"/>
    <lineage>
        <taxon>Bacteria</taxon>
        <taxon>Pseudomonadati</taxon>
        <taxon>Bacteroidota</taxon>
        <taxon>Cytophagia</taxon>
        <taxon>Cytophagales</taxon>
        <taxon>Cyclobacteriaceae</taxon>
        <taxon>Algoriphagus</taxon>
    </lineage>
</organism>
<dbReference type="AlphaFoldDB" id="A0A327P5T9"/>